<evidence type="ECO:0000313" key="3">
    <source>
        <dbReference type="Proteomes" id="UP000053989"/>
    </source>
</evidence>
<dbReference type="EMBL" id="KN822466">
    <property type="protein sequence ID" value="KIM50380.1"/>
    <property type="molecule type" value="Genomic_DNA"/>
</dbReference>
<name>A0A0C3CP42_9AGAM</name>
<gene>
    <name evidence="2" type="ORF">SCLCIDRAFT_34345</name>
</gene>
<protein>
    <submittedName>
        <fullName evidence="2">Uncharacterized protein</fullName>
    </submittedName>
</protein>
<keyword evidence="3" id="KW-1185">Reference proteome</keyword>
<dbReference type="HOGENOM" id="CLU_1759889_0_0_1"/>
<dbReference type="InParanoid" id="A0A0C3CP42"/>
<feature type="compositionally biased region" description="Polar residues" evidence="1">
    <location>
        <begin position="47"/>
        <end position="56"/>
    </location>
</feature>
<dbReference type="AlphaFoldDB" id="A0A0C3CP42"/>
<feature type="region of interest" description="Disordered" evidence="1">
    <location>
        <begin position="45"/>
        <end position="93"/>
    </location>
</feature>
<accession>A0A0C3CP42</accession>
<reference evidence="3" key="2">
    <citation type="submission" date="2015-01" db="EMBL/GenBank/DDBJ databases">
        <title>Evolutionary Origins and Diversification of the Mycorrhizal Mutualists.</title>
        <authorList>
            <consortium name="DOE Joint Genome Institute"/>
            <consortium name="Mycorrhizal Genomics Consortium"/>
            <person name="Kohler A."/>
            <person name="Kuo A."/>
            <person name="Nagy L.G."/>
            <person name="Floudas D."/>
            <person name="Copeland A."/>
            <person name="Barry K.W."/>
            <person name="Cichocki N."/>
            <person name="Veneault-Fourrey C."/>
            <person name="LaButti K."/>
            <person name="Lindquist E.A."/>
            <person name="Lipzen A."/>
            <person name="Lundell T."/>
            <person name="Morin E."/>
            <person name="Murat C."/>
            <person name="Riley R."/>
            <person name="Ohm R."/>
            <person name="Sun H."/>
            <person name="Tunlid A."/>
            <person name="Henrissat B."/>
            <person name="Grigoriev I.V."/>
            <person name="Hibbett D.S."/>
            <person name="Martin F."/>
        </authorList>
    </citation>
    <scope>NUCLEOTIDE SEQUENCE [LARGE SCALE GENOMIC DNA]</scope>
    <source>
        <strain evidence="3">Foug A</strain>
    </source>
</reference>
<reference evidence="2 3" key="1">
    <citation type="submission" date="2014-04" db="EMBL/GenBank/DDBJ databases">
        <authorList>
            <consortium name="DOE Joint Genome Institute"/>
            <person name="Kuo A."/>
            <person name="Kohler A."/>
            <person name="Nagy L.G."/>
            <person name="Floudas D."/>
            <person name="Copeland A."/>
            <person name="Barry K.W."/>
            <person name="Cichocki N."/>
            <person name="Veneault-Fourrey C."/>
            <person name="LaButti K."/>
            <person name="Lindquist E.A."/>
            <person name="Lipzen A."/>
            <person name="Lundell T."/>
            <person name="Morin E."/>
            <person name="Murat C."/>
            <person name="Sun H."/>
            <person name="Tunlid A."/>
            <person name="Henrissat B."/>
            <person name="Grigoriev I.V."/>
            <person name="Hibbett D.S."/>
            <person name="Martin F."/>
            <person name="Nordberg H.P."/>
            <person name="Cantor M.N."/>
            <person name="Hua S.X."/>
        </authorList>
    </citation>
    <scope>NUCLEOTIDE SEQUENCE [LARGE SCALE GENOMIC DNA]</scope>
    <source>
        <strain evidence="2 3">Foug A</strain>
    </source>
</reference>
<organism evidence="2 3">
    <name type="scientific">Scleroderma citrinum Foug A</name>
    <dbReference type="NCBI Taxonomy" id="1036808"/>
    <lineage>
        <taxon>Eukaryota</taxon>
        <taxon>Fungi</taxon>
        <taxon>Dikarya</taxon>
        <taxon>Basidiomycota</taxon>
        <taxon>Agaricomycotina</taxon>
        <taxon>Agaricomycetes</taxon>
        <taxon>Agaricomycetidae</taxon>
        <taxon>Boletales</taxon>
        <taxon>Sclerodermatineae</taxon>
        <taxon>Sclerodermataceae</taxon>
        <taxon>Scleroderma</taxon>
    </lineage>
</organism>
<proteinExistence type="predicted"/>
<dbReference type="Proteomes" id="UP000053989">
    <property type="component" value="Unassembled WGS sequence"/>
</dbReference>
<feature type="compositionally biased region" description="Basic and acidic residues" evidence="1">
    <location>
        <begin position="65"/>
        <end position="74"/>
    </location>
</feature>
<sequence>MVFNGRIKIGNVAGDLRAIPVTSESAGRRPKSGYLVDARKGLVSVSGERSTMSATRGQGPVTGKSEARTRHKDTPSPSKVQSRTRGRVARPDRDGHVALHRLYSEDLTCHPLALSTLAPAHHPPRHHHGIHAAVKKRRHLGSSYLLVP</sequence>
<evidence type="ECO:0000313" key="2">
    <source>
        <dbReference type="EMBL" id="KIM50380.1"/>
    </source>
</evidence>
<evidence type="ECO:0000256" key="1">
    <source>
        <dbReference type="SAM" id="MobiDB-lite"/>
    </source>
</evidence>